<dbReference type="Pfam" id="PF00092">
    <property type="entry name" value="VWA"/>
    <property type="match status" value="1"/>
</dbReference>
<sequence length="930" mass="101709">MNCRFNLFIALVLALYLTTANSTSISIANNAYSNIVVAISPDVPNTWSEIILKNIQLMIRRASSVLYRATEKRAYFKDVRILVPESWSNIRANLSTWETYSEADVRVAPPRSTYGNTPYTVQSGGCGQPGEYIHLTPDYLRTATDPNTTATYGQPEKVFVHEWSHLRYGVFDEYGYQGDKKYPLFYKEPNDQEIQVNLCSDTPPIFTTKDLVTQGPCKIDPATGVYDNNCAYQLSPAFLPDSSLMSVHSLDSVVDFCKEDQALSHVFDAPNKHNAMCGGTSTWTVITLHPDFAMNNNPPNDVAFIEPNFQIVRSSGSRFVLVSDTSGSMNDYNRIVRLYESSRRWIKYDISDGSKLGMVQFANNARILSPIVEINGDASREALIARLPVTAVGGTCIGCGLQKALDLLRPGGPGGVILLLTDGEETDRPFINDVISDVIKSGARVVSIAFGRKAEDKIEDLATKTNGKSYFIDDNDSSQGLNDAFIGSLTYQPAVSADQIVVLLFQRQYQKVTETINENFSVDSTVGRNFIFRIDYTQKNYLRSFSLKSPSGTVYTQLVYDDVAKVAMFKLAEAEVGKWYFTLTVTSSTVDAAAVHVTSQTRSTTTAPITTECYVPDGNTSNNTDTSRVRILAKVMQGANPVVRAKVKARVEMPSGPAEVIELLDNGASADTTADDGIYSRYFVSATTQGRYTVECEIWSDGSAYVNVASFTKSNPRTKSATSRMTGSFTRMADGGSFKMAQSVSSSVDNYPPSRVTDLFVVDVQNNPETNVTIQFTAPGEDLDFGTASRYEIRYSPVFNDLRAVNFGSKTDNSTLVQQEHVLNGSLQPLESGSMQIISFVMKVEGSSSAAKTYYVALRALDRSGQAGTASNIVSAQLSPSGDGPASSLSTKAIIAIVVGSLLGCLLIAAIAYLIARKKYLSYDEAKTRP</sequence>
<dbReference type="Gene3D" id="3.40.50.410">
    <property type="entry name" value="von Willebrand factor, type A domain"/>
    <property type="match status" value="1"/>
</dbReference>
<keyword evidence="5" id="KW-1185">Reference proteome</keyword>
<dbReference type="CDD" id="cd00198">
    <property type="entry name" value="vWFA"/>
    <property type="match status" value="1"/>
</dbReference>
<evidence type="ECO:0000313" key="4">
    <source>
        <dbReference type="EMBL" id="EFX71591.1"/>
    </source>
</evidence>
<dbReference type="PhylomeDB" id="E9H9A9"/>
<name>E9H9A9_DAPPU</name>
<feature type="transmembrane region" description="Helical" evidence="1">
    <location>
        <begin position="893"/>
        <end position="916"/>
    </location>
</feature>
<dbReference type="InParanoid" id="E9H9A9"/>
<dbReference type="SMART" id="SM00327">
    <property type="entry name" value="VWA"/>
    <property type="match status" value="1"/>
</dbReference>
<dbReference type="Pfam" id="PF08434">
    <property type="entry name" value="CLCA"/>
    <property type="match status" value="1"/>
</dbReference>
<dbReference type="HOGENOM" id="CLU_005812_0_0_1"/>
<dbReference type="InterPro" id="IPR002035">
    <property type="entry name" value="VWF_A"/>
</dbReference>
<dbReference type="CDD" id="cd12087">
    <property type="entry name" value="TM_EGFR-like"/>
    <property type="match status" value="1"/>
</dbReference>
<dbReference type="PROSITE" id="PS50234">
    <property type="entry name" value="VWFA"/>
    <property type="match status" value="1"/>
</dbReference>
<dbReference type="eggNOG" id="ENOG502QRRD">
    <property type="taxonomic scope" value="Eukaryota"/>
</dbReference>
<evidence type="ECO:0000256" key="2">
    <source>
        <dbReference type="SAM" id="SignalP"/>
    </source>
</evidence>
<dbReference type="PANTHER" id="PTHR10579">
    <property type="entry name" value="CALCIUM-ACTIVATED CHLORIDE CHANNEL REGULATOR"/>
    <property type="match status" value="1"/>
</dbReference>
<keyword evidence="2" id="KW-0732">Signal</keyword>
<dbReference type="InterPro" id="IPR013642">
    <property type="entry name" value="CLCA_N"/>
</dbReference>
<gene>
    <name evidence="4" type="ORF">DAPPUDRAFT_255495</name>
</gene>
<proteinExistence type="predicted"/>
<dbReference type="OrthoDB" id="687730at2759"/>
<dbReference type="InterPro" id="IPR051266">
    <property type="entry name" value="CLCR"/>
</dbReference>
<dbReference type="GO" id="GO:0032991">
    <property type="term" value="C:protein-containing complex"/>
    <property type="evidence" value="ECO:0007669"/>
    <property type="project" value="UniProtKB-ARBA"/>
</dbReference>
<organism evidence="4 5">
    <name type="scientific">Daphnia pulex</name>
    <name type="common">Water flea</name>
    <dbReference type="NCBI Taxonomy" id="6669"/>
    <lineage>
        <taxon>Eukaryota</taxon>
        <taxon>Metazoa</taxon>
        <taxon>Ecdysozoa</taxon>
        <taxon>Arthropoda</taxon>
        <taxon>Crustacea</taxon>
        <taxon>Branchiopoda</taxon>
        <taxon>Diplostraca</taxon>
        <taxon>Cladocera</taxon>
        <taxon>Anomopoda</taxon>
        <taxon>Daphniidae</taxon>
        <taxon>Daphnia</taxon>
    </lineage>
</organism>
<evidence type="ECO:0000256" key="1">
    <source>
        <dbReference type="SAM" id="Phobius"/>
    </source>
</evidence>
<dbReference type="STRING" id="6669.E9H9A9"/>
<feature type="signal peptide" evidence="2">
    <location>
        <begin position="1"/>
        <end position="22"/>
    </location>
</feature>
<evidence type="ECO:0000259" key="3">
    <source>
        <dbReference type="PROSITE" id="PS50234"/>
    </source>
</evidence>
<accession>E9H9A9</accession>
<dbReference type="OMA" id="RQFTECE"/>
<dbReference type="InterPro" id="IPR036465">
    <property type="entry name" value="vWFA_dom_sf"/>
</dbReference>
<feature type="chain" id="PRO_5003241614" description="VWFA domain-containing protein" evidence="2">
    <location>
        <begin position="23"/>
        <end position="930"/>
    </location>
</feature>
<dbReference type="AlphaFoldDB" id="E9H9A9"/>
<protein>
    <recommendedName>
        <fullName evidence="3">VWFA domain-containing protein</fullName>
    </recommendedName>
</protein>
<dbReference type="SUPFAM" id="SSF53300">
    <property type="entry name" value="vWA-like"/>
    <property type="match status" value="1"/>
</dbReference>
<dbReference type="EMBL" id="GL732608">
    <property type="protein sequence ID" value="EFX71591.1"/>
    <property type="molecule type" value="Genomic_DNA"/>
</dbReference>
<reference evidence="4 5" key="1">
    <citation type="journal article" date="2011" name="Science">
        <title>The ecoresponsive genome of Daphnia pulex.</title>
        <authorList>
            <person name="Colbourne J.K."/>
            <person name="Pfrender M.E."/>
            <person name="Gilbert D."/>
            <person name="Thomas W.K."/>
            <person name="Tucker A."/>
            <person name="Oakley T.H."/>
            <person name="Tokishita S."/>
            <person name="Aerts A."/>
            <person name="Arnold G.J."/>
            <person name="Basu M.K."/>
            <person name="Bauer D.J."/>
            <person name="Caceres C.E."/>
            <person name="Carmel L."/>
            <person name="Casola C."/>
            <person name="Choi J.H."/>
            <person name="Detter J.C."/>
            <person name="Dong Q."/>
            <person name="Dusheyko S."/>
            <person name="Eads B.D."/>
            <person name="Frohlich T."/>
            <person name="Geiler-Samerotte K.A."/>
            <person name="Gerlach D."/>
            <person name="Hatcher P."/>
            <person name="Jogdeo S."/>
            <person name="Krijgsveld J."/>
            <person name="Kriventseva E.V."/>
            <person name="Kultz D."/>
            <person name="Laforsch C."/>
            <person name="Lindquist E."/>
            <person name="Lopez J."/>
            <person name="Manak J.R."/>
            <person name="Muller J."/>
            <person name="Pangilinan J."/>
            <person name="Patwardhan R.P."/>
            <person name="Pitluck S."/>
            <person name="Pritham E.J."/>
            <person name="Rechtsteiner A."/>
            <person name="Rho M."/>
            <person name="Rogozin I.B."/>
            <person name="Sakarya O."/>
            <person name="Salamov A."/>
            <person name="Schaack S."/>
            <person name="Shapiro H."/>
            <person name="Shiga Y."/>
            <person name="Skalitzky C."/>
            <person name="Smith Z."/>
            <person name="Souvorov A."/>
            <person name="Sung W."/>
            <person name="Tang Z."/>
            <person name="Tsuchiya D."/>
            <person name="Tu H."/>
            <person name="Vos H."/>
            <person name="Wang M."/>
            <person name="Wolf Y.I."/>
            <person name="Yamagata H."/>
            <person name="Yamada T."/>
            <person name="Ye Y."/>
            <person name="Shaw J.R."/>
            <person name="Andrews J."/>
            <person name="Crease T.J."/>
            <person name="Tang H."/>
            <person name="Lucas S.M."/>
            <person name="Robertson H.M."/>
            <person name="Bork P."/>
            <person name="Koonin E.V."/>
            <person name="Zdobnov E.M."/>
            <person name="Grigoriev I.V."/>
            <person name="Lynch M."/>
            <person name="Boore J.L."/>
        </authorList>
    </citation>
    <scope>NUCLEOTIDE SEQUENCE [LARGE SCALE GENOMIC DNA]</scope>
</reference>
<keyword evidence="1" id="KW-1133">Transmembrane helix</keyword>
<feature type="domain" description="VWFA" evidence="3">
    <location>
        <begin position="318"/>
        <end position="489"/>
    </location>
</feature>
<keyword evidence="1" id="KW-0812">Transmembrane</keyword>
<keyword evidence="1" id="KW-0472">Membrane</keyword>
<dbReference type="NCBIfam" id="NF041940">
    <property type="entry name" value="choice_anch_X"/>
    <property type="match status" value="1"/>
</dbReference>
<evidence type="ECO:0000313" key="5">
    <source>
        <dbReference type="Proteomes" id="UP000000305"/>
    </source>
</evidence>
<dbReference type="PANTHER" id="PTHR10579:SF177">
    <property type="entry name" value="CALCIUM-ACTIVATED CHLORIDE CHANNEL REGULATOR 4-LIKE PROTEIN"/>
    <property type="match status" value="1"/>
</dbReference>
<dbReference type="Proteomes" id="UP000000305">
    <property type="component" value="Unassembled WGS sequence"/>
</dbReference>
<dbReference type="KEGG" id="dpx:DAPPUDRAFT_255495"/>